<organism evidence="7 8">
    <name type="scientific">Ferviditalea candida</name>
    <dbReference type="NCBI Taxonomy" id="3108399"/>
    <lineage>
        <taxon>Bacteria</taxon>
        <taxon>Bacillati</taxon>
        <taxon>Bacillota</taxon>
        <taxon>Bacilli</taxon>
        <taxon>Bacillales</taxon>
        <taxon>Paenibacillaceae</taxon>
        <taxon>Ferviditalea</taxon>
    </lineage>
</organism>
<keyword evidence="4 7" id="KW-0067">ATP-binding</keyword>
<sequence>MLQVENIHTYYGDSHILHGVSMEVKERSLSVILGRNGMGKTTSIRSIIGFTPPRHGKIVFQGNEIQQLPSYKIAKSGIGLSPQGRGIFPNLTVKENLTLAARSCSGSGWTLEKVYELFPRLKERGLSMGGNLSGGEQQMLSICRALMTNPDLLLLDEPSEGLSPIMVQEVANIISRLKKEGLSILMVEQNIAMALKVADRVYILSKGQVVFEGTPDDLRNNTEVKVQYLGTGH</sequence>
<dbReference type="SMART" id="SM00382">
    <property type="entry name" value="AAA"/>
    <property type="match status" value="1"/>
</dbReference>
<dbReference type="PANTHER" id="PTHR43820">
    <property type="entry name" value="HIGH-AFFINITY BRANCHED-CHAIN AMINO ACID TRANSPORT ATP-BINDING PROTEIN LIVF"/>
    <property type="match status" value="1"/>
</dbReference>
<evidence type="ECO:0000256" key="1">
    <source>
        <dbReference type="ARBA" id="ARBA00005417"/>
    </source>
</evidence>
<dbReference type="SUPFAM" id="SSF52540">
    <property type="entry name" value="P-loop containing nucleoside triphosphate hydrolases"/>
    <property type="match status" value="1"/>
</dbReference>
<proteinExistence type="inferred from homology"/>
<dbReference type="PROSITE" id="PS00211">
    <property type="entry name" value="ABC_TRANSPORTER_1"/>
    <property type="match status" value="1"/>
</dbReference>
<dbReference type="Pfam" id="PF00005">
    <property type="entry name" value="ABC_tran"/>
    <property type="match status" value="1"/>
</dbReference>
<dbReference type="InterPro" id="IPR027417">
    <property type="entry name" value="P-loop_NTPase"/>
</dbReference>
<comment type="caution">
    <text evidence="7">The sequence shown here is derived from an EMBL/GenBank/DDBJ whole genome shotgun (WGS) entry which is preliminary data.</text>
</comment>
<dbReference type="CDD" id="cd03224">
    <property type="entry name" value="ABC_TM1139_LivF_branched"/>
    <property type="match status" value="1"/>
</dbReference>
<dbReference type="PROSITE" id="PS50893">
    <property type="entry name" value="ABC_TRANSPORTER_2"/>
    <property type="match status" value="1"/>
</dbReference>
<keyword evidence="8" id="KW-1185">Reference proteome</keyword>
<evidence type="ECO:0000259" key="6">
    <source>
        <dbReference type="PROSITE" id="PS50893"/>
    </source>
</evidence>
<dbReference type="InterPro" id="IPR017871">
    <property type="entry name" value="ABC_transporter-like_CS"/>
</dbReference>
<dbReference type="GO" id="GO:0005524">
    <property type="term" value="F:ATP binding"/>
    <property type="evidence" value="ECO:0007669"/>
    <property type="project" value="UniProtKB-KW"/>
</dbReference>
<dbReference type="Gene3D" id="3.40.50.300">
    <property type="entry name" value="P-loop containing nucleotide triphosphate hydrolases"/>
    <property type="match status" value="1"/>
</dbReference>
<reference evidence="7" key="1">
    <citation type="submission" date="2023-12" db="EMBL/GenBank/DDBJ databases">
        <title>Fervidustalea candida gen. nov., sp. nov., a novel member of the family Paenibacillaceae isolated from a geothermal area.</title>
        <authorList>
            <person name="Li W.-J."/>
            <person name="Jiao J.-Y."/>
            <person name="Chen Y."/>
        </authorList>
    </citation>
    <scope>NUCLEOTIDE SEQUENCE</scope>
    <source>
        <strain evidence="7">SYSU GA230002</strain>
    </source>
</reference>
<keyword evidence="3" id="KW-0547">Nucleotide-binding</keyword>
<accession>A0ABU5ZCC7</accession>
<protein>
    <submittedName>
        <fullName evidence="7">ABC transporter ATP-binding protein</fullName>
    </submittedName>
</protein>
<evidence type="ECO:0000313" key="8">
    <source>
        <dbReference type="Proteomes" id="UP001310386"/>
    </source>
</evidence>
<dbReference type="PANTHER" id="PTHR43820:SF2">
    <property type="entry name" value="ABC TRANSPORTER ATP-BINDING PROTEIN"/>
    <property type="match status" value="1"/>
</dbReference>
<evidence type="ECO:0000313" key="7">
    <source>
        <dbReference type="EMBL" id="MEB3100160.1"/>
    </source>
</evidence>
<dbReference type="Proteomes" id="UP001310386">
    <property type="component" value="Unassembled WGS sequence"/>
</dbReference>
<comment type="similarity">
    <text evidence="1">Belongs to the ABC transporter superfamily.</text>
</comment>
<name>A0ABU5ZCC7_9BACL</name>
<dbReference type="InterPro" id="IPR052156">
    <property type="entry name" value="BCAA_Transport_ATP-bd_LivF"/>
</dbReference>
<keyword evidence="5" id="KW-0029">Amino-acid transport</keyword>
<evidence type="ECO:0000256" key="5">
    <source>
        <dbReference type="ARBA" id="ARBA00022970"/>
    </source>
</evidence>
<feature type="domain" description="ABC transporter" evidence="6">
    <location>
        <begin position="2"/>
        <end position="231"/>
    </location>
</feature>
<dbReference type="InterPro" id="IPR003439">
    <property type="entry name" value="ABC_transporter-like_ATP-bd"/>
</dbReference>
<dbReference type="EMBL" id="JAYJLD010000001">
    <property type="protein sequence ID" value="MEB3100160.1"/>
    <property type="molecule type" value="Genomic_DNA"/>
</dbReference>
<dbReference type="InterPro" id="IPR003593">
    <property type="entry name" value="AAA+_ATPase"/>
</dbReference>
<evidence type="ECO:0000256" key="3">
    <source>
        <dbReference type="ARBA" id="ARBA00022741"/>
    </source>
</evidence>
<evidence type="ECO:0000256" key="4">
    <source>
        <dbReference type="ARBA" id="ARBA00022840"/>
    </source>
</evidence>
<gene>
    <name evidence="7" type="ORF">VF724_00610</name>
</gene>
<keyword evidence="2" id="KW-0813">Transport</keyword>
<evidence type="ECO:0000256" key="2">
    <source>
        <dbReference type="ARBA" id="ARBA00022448"/>
    </source>
</evidence>
<dbReference type="RefSeq" id="WP_371752272.1">
    <property type="nucleotide sequence ID" value="NZ_JAYJLD010000001.1"/>
</dbReference>